<evidence type="ECO:0000256" key="1">
    <source>
        <dbReference type="ARBA" id="ARBA00008742"/>
    </source>
</evidence>
<keyword evidence="3" id="KW-0132">Cell division</keyword>
<dbReference type="Proteomes" id="UP000472270">
    <property type="component" value="Unassembled WGS sequence"/>
</dbReference>
<dbReference type="GO" id="GO:0051726">
    <property type="term" value="P:regulation of cell cycle"/>
    <property type="evidence" value="ECO:0007669"/>
    <property type="project" value="InterPro"/>
</dbReference>
<dbReference type="SMART" id="SM00385">
    <property type="entry name" value="CYCLIN"/>
    <property type="match status" value="1"/>
</dbReference>
<feature type="region of interest" description="Disordered" evidence="6">
    <location>
        <begin position="57"/>
        <end position="86"/>
    </location>
</feature>
<comment type="similarity">
    <text evidence="1 5">Belongs to the cyclin family.</text>
</comment>
<gene>
    <name evidence="8" type="primary">cables2b</name>
</gene>
<feature type="region of interest" description="Disordered" evidence="6">
    <location>
        <begin position="1"/>
        <end position="23"/>
    </location>
</feature>
<keyword evidence="9" id="KW-1185">Reference proteome</keyword>
<dbReference type="Gene3D" id="1.10.472.10">
    <property type="entry name" value="Cyclin-like"/>
    <property type="match status" value="1"/>
</dbReference>
<dbReference type="PANTHER" id="PTHR22896:SF3">
    <property type="entry name" value="CDK5 AND ABL1 ENZYME SUBSTRATE 2"/>
    <property type="match status" value="1"/>
</dbReference>
<dbReference type="PIRSF" id="PIRSF025798">
    <property type="entry name" value="Cables"/>
    <property type="match status" value="1"/>
</dbReference>
<keyword evidence="2" id="KW-0597">Phosphoprotein</keyword>
<proteinExistence type="inferred from homology"/>
<dbReference type="Pfam" id="PF00134">
    <property type="entry name" value="Cyclin_N"/>
    <property type="match status" value="1"/>
</dbReference>
<keyword evidence="4" id="KW-0131">Cell cycle</keyword>
<dbReference type="SUPFAM" id="SSF47954">
    <property type="entry name" value="Cyclin-like"/>
    <property type="match status" value="1"/>
</dbReference>
<accession>A0A673I846</accession>
<evidence type="ECO:0000256" key="6">
    <source>
        <dbReference type="SAM" id="MobiDB-lite"/>
    </source>
</evidence>
<organism evidence="8 9">
    <name type="scientific">Sinocyclocheilus rhinocerous</name>
    <dbReference type="NCBI Taxonomy" id="307959"/>
    <lineage>
        <taxon>Eukaryota</taxon>
        <taxon>Metazoa</taxon>
        <taxon>Chordata</taxon>
        <taxon>Craniata</taxon>
        <taxon>Vertebrata</taxon>
        <taxon>Euteleostomi</taxon>
        <taxon>Actinopterygii</taxon>
        <taxon>Neopterygii</taxon>
        <taxon>Teleostei</taxon>
        <taxon>Ostariophysi</taxon>
        <taxon>Cypriniformes</taxon>
        <taxon>Cyprinidae</taxon>
        <taxon>Cyprininae</taxon>
        <taxon>Sinocyclocheilus</taxon>
    </lineage>
</organism>
<dbReference type="InterPro" id="IPR012388">
    <property type="entry name" value="CABLES1/2"/>
</dbReference>
<reference evidence="8" key="1">
    <citation type="submission" date="2025-08" db="UniProtKB">
        <authorList>
            <consortium name="Ensembl"/>
        </authorList>
    </citation>
    <scope>IDENTIFICATION</scope>
</reference>
<dbReference type="GO" id="GO:0005829">
    <property type="term" value="C:cytosol"/>
    <property type="evidence" value="ECO:0007669"/>
    <property type="project" value="UniProtKB-ARBA"/>
</dbReference>
<dbReference type="AlphaFoldDB" id="A0A673I846"/>
<dbReference type="FunFam" id="1.10.472.10:FF:000020">
    <property type="entry name" value="CDK5 and ABL1 enzyme substrate 1"/>
    <property type="match status" value="1"/>
</dbReference>
<reference evidence="8" key="2">
    <citation type="submission" date="2025-09" db="UniProtKB">
        <authorList>
            <consortium name="Ensembl"/>
        </authorList>
    </citation>
    <scope>IDENTIFICATION</scope>
</reference>
<evidence type="ECO:0000256" key="2">
    <source>
        <dbReference type="ARBA" id="ARBA00022553"/>
    </source>
</evidence>
<evidence type="ECO:0000313" key="9">
    <source>
        <dbReference type="Proteomes" id="UP000472270"/>
    </source>
</evidence>
<dbReference type="Ensembl" id="ENSSRHT00000034840.1">
    <property type="protein sequence ID" value="ENSSRHP00000033859.1"/>
    <property type="gene ID" value="ENSSRHG00000017429.1"/>
</dbReference>
<dbReference type="InterPro" id="IPR006671">
    <property type="entry name" value="Cyclin_N"/>
</dbReference>
<evidence type="ECO:0000256" key="5">
    <source>
        <dbReference type="RuleBase" id="RU000383"/>
    </source>
</evidence>
<evidence type="ECO:0000256" key="3">
    <source>
        <dbReference type="ARBA" id="ARBA00022618"/>
    </source>
</evidence>
<feature type="domain" description="Cyclin-like" evidence="7">
    <location>
        <begin position="327"/>
        <end position="409"/>
    </location>
</feature>
<evidence type="ECO:0000313" key="8">
    <source>
        <dbReference type="Ensembl" id="ENSSRHP00000033859.1"/>
    </source>
</evidence>
<protein>
    <submittedName>
        <fullName evidence="8">CDK5 and ABL1 enzyme substrate 2-like</fullName>
    </submittedName>
</protein>
<dbReference type="InterPro" id="IPR036915">
    <property type="entry name" value="Cyclin-like_sf"/>
</dbReference>
<dbReference type="GO" id="GO:0051301">
    <property type="term" value="P:cell division"/>
    <property type="evidence" value="ECO:0007669"/>
    <property type="project" value="UniProtKB-KW"/>
</dbReference>
<dbReference type="InterPro" id="IPR013763">
    <property type="entry name" value="Cyclin-like_dom"/>
</dbReference>
<evidence type="ECO:0000256" key="4">
    <source>
        <dbReference type="ARBA" id="ARBA00023306"/>
    </source>
</evidence>
<keyword evidence="5" id="KW-0195">Cyclin</keyword>
<name>A0A673I846_9TELE</name>
<sequence length="438" mass="49134">ISSQTSGGQQGTFVPGPSTLNPCTGKLHREHLRKSKDSRRRQAALFFLTNISLDGRPVRNNVSAAGPSDPPCPQTPAAQRPAHPGSAYRDFLGEGEGLVLLAEQSLVPVQSRNPSGSPRPRSMKKVHFIKNMRQYDTRGSRIVLICAKRSLCAAFSVLPYGESFHISDPRLDAQRRWHSSGGISTTLEMLPGLEGVELSMYGRVRTVSYAQFLYPTNALDCHKPSVDLALPMPYSRKSIPCSYPPSRLNSTVGLDLGLEDPDYDPNVLSDPRWPCGKHKRVLIFASYMTTVIEYVKPSDLKKDMNETFKEKFPHIKLTLSKIRSLKREIRSVGEESSLQPVTIAMAFVYFEKLVLQGRLNKQNRKLVAAACLLLAAKISSDLKKQEVKQLIDKLEERFRISRRELIVVEFTILVALEMALYLPESKVMPHYCRLVQQT</sequence>
<evidence type="ECO:0000259" key="7">
    <source>
        <dbReference type="SMART" id="SM00385"/>
    </source>
</evidence>
<dbReference type="PANTHER" id="PTHR22896">
    <property type="entry name" value="CDK5 AND ABL1 ENZYME SUBSTRATE 1"/>
    <property type="match status" value="1"/>
</dbReference>